<feature type="compositionally biased region" description="Acidic residues" evidence="2">
    <location>
        <begin position="108"/>
        <end position="122"/>
    </location>
</feature>
<keyword evidence="4" id="KW-1185">Reference proteome</keyword>
<dbReference type="AlphaFoldDB" id="A0A7M7T0A6"/>
<protein>
    <submittedName>
        <fullName evidence="3">Uncharacterized protein</fullName>
    </submittedName>
</protein>
<evidence type="ECO:0000313" key="3">
    <source>
        <dbReference type="EnsemblMetazoa" id="XP_030844480"/>
    </source>
</evidence>
<dbReference type="OMA" id="LEDHSPM"/>
<dbReference type="RefSeq" id="XP_030844480.1">
    <property type="nucleotide sequence ID" value="XM_030988620.1"/>
</dbReference>
<feature type="compositionally biased region" description="Polar residues" evidence="2">
    <location>
        <begin position="177"/>
        <end position="187"/>
    </location>
</feature>
<reference evidence="4" key="1">
    <citation type="submission" date="2015-02" db="EMBL/GenBank/DDBJ databases">
        <title>Genome sequencing for Strongylocentrotus purpuratus.</title>
        <authorList>
            <person name="Murali S."/>
            <person name="Liu Y."/>
            <person name="Vee V."/>
            <person name="English A."/>
            <person name="Wang M."/>
            <person name="Skinner E."/>
            <person name="Han Y."/>
            <person name="Muzny D.M."/>
            <person name="Worley K.C."/>
            <person name="Gibbs R.A."/>
        </authorList>
    </citation>
    <scope>NUCLEOTIDE SEQUENCE</scope>
</reference>
<evidence type="ECO:0000313" key="4">
    <source>
        <dbReference type="Proteomes" id="UP000007110"/>
    </source>
</evidence>
<accession>A0A7M7T0A6</accession>
<proteinExistence type="predicted"/>
<reference evidence="3" key="2">
    <citation type="submission" date="2021-01" db="UniProtKB">
        <authorList>
            <consortium name="EnsemblMetazoa"/>
        </authorList>
    </citation>
    <scope>IDENTIFICATION</scope>
</reference>
<dbReference type="GeneID" id="105439824"/>
<feature type="coiled-coil region" evidence="1">
    <location>
        <begin position="465"/>
        <end position="499"/>
    </location>
</feature>
<dbReference type="OrthoDB" id="10470046at2759"/>
<keyword evidence="1" id="KW-0175">Coiled coil</keyword>
<organism evidence="3 4">
    <name type="scientific">Strongylocentrotus purpuratus</name>
    <name type="common">Purple sea urchin</name>
    <dbReference type="NCBI Taxonomy" id="7668"/>
    <lineage>
        <taxon>Eukaryota</taxon>
        <taxon>Metazoa</taxon>
        <taxon>Echinodermata</taxon>
        <taxon>Eleutherozoa</taxon>
        <taxon>Echinozoa</taxon>
        <taxon>Echinoidea</taxon>
        <taxon>Euechinoidea</taxon>
        <taxon>Echinacea</taxon>
        <taxon>Camarodonta</taxon>
        <taxon>Echinidea</taxon>
        <taxon>Strongylocentrotidae</taxon>
        <taxon>Strongylocentrotus</taxon>
    </lineage>
</organism>
<feature type="compositionally biased region" description="Basic and acidic residues" evidence="2">
    <location>
        <begin position="151"/>
        <end position="163"/>
    </location>
</feature>
<dbReference type="EnsemblMetazoa" id="XM_030988620">
    <property type="protein sequence ID" value="XP_030844480"/>
    <property type="gene ID" value="LOC105439824"/>
</dbReference>
<feature type="coiled-coil region" evidence="1">
    <location>
        <begin position="343"/>
        <end position="377"/>
    </location>
</feature>
<dbReference type="Proteomes" id="UP000007110">
    <property type="component" value="Unassembled WGS sequence"/>
</dbReference>
<dbReference type="InParanoid" id="A0A7M7T0A6"/>
<feature type="region of interest" description="Disordered" evidence="2">
    <location>
        <begin position="102"/>
        <end position="222"/>
    </location>
</feature>
<name>A0A7M7T0A6_STRPU</name>
<evidence type="ECO:0000256" key="1">
    <source>
        <dbReference type="SAM" id="Coils"/>
    </source>
</evidence>
<sequence length="514" mass="57020">MTDESITVDSSFDRDGSVFQEKISNKNEENIPIYIEDRQYDVAELSAAGDQANVETVIDDGLDKLGEINPKNATVELEIGVPIMSQQETSLGNSEGEEILLEDHSPMDESESTEDEFDDDGGIDVGYMNHRPCDDPSSLMVIGQCLRLHTPPRDGQIEKEEGYQRPPPEGDEENTENIDTTPPSAEDSQLDSEIFEPTPSTPPETTRAGSSRRPTLSPVIEEDVRDYMQTWSYEGEEDQEQEADGDVDCGAGDATANLVESVIKSGSDDDYADEISRALSSVAVDAALAEIDYEEEQVQPSKNVQLGYEELDDSYDDIVIILPEAQELNYYNVPVGASLEASLQDAANARTQLDAQADFLENSLNCLEITLDRMSLNEAVMPDGSVVFLGDQLRQAKTGHLLRAWEKANEHQDEGLSCDELEVPLAQIQRGLYQDQIKSFNSANGEMRKAVTRATLQEQAQRTQAYQVQQTYNGLEQNIANLSHELVGLQNRQHHLQNALIEERTAKEAAHREK</sequence>
<evidence type="ECO:0000256" key="2">
    <source>
        <dbReference type="SAM" id="MobiDB-lite"/>
    </source>
</evidence>
<dbReference type="KEGG" id="spu:105439824"/>